<dbReference type="OrthoDB" id="9812464at2"/>
<dbReference type="EMBL" id="PGEX01000001">
    <property type="protein sequence ID" value="PJJ40891.1"/>
    <property type="molecule type" value="Genomic_DNA"/>
</dbReference>
<accession>A0A2M9A5A7</accession>
<keyword evidence="3" id="KW-1185">Reference proteome</keyword>
<dbReference type="AlphaFoldDB" id="A0A2M9A5A7"/>
<dbReference type="Proteomes" id="UP000231134">
    <property type="component" value="Unassembled WGS sequence"/>
</dbReference>
<name>A0A2M9A5A7_9BACT</name>
<evidence type="ECO:0000313" key="3">
    <source>
        <dbReference type="Proteomes" id="UP000231134"/>
    </source>
</evidence>
<organism evidence="2 3">
    <name type="scientific">Hallerella succinigenes</name>
    <dbReference type="NCBI Taxonomy" id="1896222"/>
    <lineage>
        <taxon>Bacteria</taxon>
        <taxon>Pseudomonadati</taxon>
        <taxon>Fibrobacterota</taxon>
        <taxon>Fibrobacteria</taxon>
        <taxon>Fibrobacterales</taxon>
        <taxon>Fibrobacteraceae</taxon>
        <taxon>Hallerella</taxon>
    </lineage>
</organism>
<protein>
    <recommendedName>
        <fullName evidence="4">Uracil-DNA glycosylase</fullName>
    </recommendedName>
</protein>
<reference evidence="2 3" key="1">
    <citation type="submission" date="2017-11" db="EMBL/GenBank/DDBJ databases">
        <title>Animal gut microbial communities from fecal samples from Wisconsin, USA.</title>
        <authorList>
            <person name="Neumann A."/>
        </authorList>
    </citation>
    <scope>NUCLEOTIDE SEQUENCE [LARGE SCALE GENOMIC DNA]</scope>
    <source>
        <strain evidence="2 3">UWS3</strain>
    </source>
</reference>
<feature type="region of interest" description="Disordered" evidence="1">
    <location>
        <begin position="40"/>
        <end position="66"/>
    </location>
</feature>
<evidence type="ECO:0000313" key="2">
    <source>
        <dbReference type="EMBL" id="PJJ40891.1"/>
    </source>
</evidence>
<evidence type="ECO:0008006" key="4">
    <source>
        <dbReference type="Google" id="ProtNLM"/>
    </source>
</evidence>
<dbReference type="InterPro" id="IPR036895">
    <property type="entry name" value="Uracil-DNA_glycosylase-like_sf"/>
</dbReference>
<dbReference type="Gene3D" id="3.40.470.10">
    <property type="entry name" value="Uracil-DNA glycosylase-like domain"/>
    <property type="match status" value="1"/>
</dbReference>
<dbReference type="SUPFAM" id="SSF52141">
    <property type="entry name" value="Uracil-DNA glycosylase-like"/>
    <property type="match status" value="1"/>
</dbReference>
<dbReference type="RefSeq" id="WP_100424926.1">
    <property type="nucleotide sequence ID" value="NZ_PGEX01000001.1"/>
</dbReference>
<sequence length="269" mass="29942">MPDFSELANYLRAQIDLDSDQLYSDEPWAWSPLQAQPAVQFTPPKPAPNFTPGFAPAAPRPAPAPKPRPALMPTAKIEIPESAKSAVPSAYEKADSLEKFYELVAAEKLYAKTPFIRGEGNLNKPRLLLVVYSPLPKYLENGYAKSDVGEMVARMFGGLNVKPEEIGVTYFCKKQVSRMVLPQVALVLKKMLEKEVLLMEPQTVIFFGDKLLKQALSQNNVKVVDFGGKPLEFAKTQATALIDPEEMLTNRQLKLVTWKIQIPKCGFFG</sequence>
<gene>
    <name evidence="2" type="ORF">BGX16_0843</name>
</gene>
<evidence type="ECO:0000256" key="1">
    <source>
        <dbReference type="SAM" id="MobiDB-lite"/>
    </source>
</evidence>
<comment type="caution">
    <text evidence="2">The sequence shown here is derived from an EMBL/GenBank/DDBJ whole genome shotgun (WGS) entry which is preliminary data.</text>
</comment>
<proteinExistence type="predicted"/>